<protein>
    <submittedName>
        <fullName evidence="1">Uncharacterized protein</fullName>
    </submittedName>
</protein>
<dbReference type="AlphaFoldDB" id="X0T9I8"/>
<reference evidence="1" key="1">
    <citation type="journal article" date="2014" name="Front. Microbiol.">
        <title>High frequency of phylogenetically diverse reductive dehalogenase-homologous genes in deep subseafloor sedimentary metagenomes.</title>
        <authorList>
            <person name="Kawai M."/>
            <person name="Futagami T."/>
            <person name="Toyoda A."/>
            <person name="Takaki Y."/>
            <person name="Nishi S."/>
            <person name="Hori S."/>
            <person name="Arai W."/>
            <person name="Tsubouchi T."/>
            <person name="Morono Y."/>
            <person name="Uchiyama I."/>
            <person name="Ito T."/>
            <person name="Fujiyama A."/>
            <person name="Inagaki F."/>
            <person name="Takami H."/>
        </authorList>
    </citation>
    <scope>NUCLEOTIDE SEQUENCE</scope>
    <source>
        <strain evidence="1">Expedition CK06-06</strain>
    </source>
</reference>
<accession>X0T9I8</accession>
<evidence type="ECO:0000313" key="1">
    <source>
        <dbReference type="EMBL" id="GAF89874.1"/>
    </source>
</evidence>
<sequence>TRAFEVREIGHTGADALMEFKNGQIDLKHDLNISDLVLTLSDVTLDGNRKKLTLGSSGEILVDKEGVLTLADIKISGLQDDNLRCFDNATSIVSKNSELVLSHNFTFSTGSFLFEDDSIISGTNQFVYSSTVGSTISSGSRLLLDHNSTFSYDPNGILKNDLISFEDETSILHLKNCTMHVTATGLQLTKGTLLVEGTGNLTGEGINEIEGIIFGDGTAANDLNIDISPADNLIVSGYVVYKNVN</sequence>
<feature type="non-terminal residue" evidence="1">
    <location>
        <position position="1"/>
    </location>
</feature>
<organism evidence="1">
    <name type="scientific">marine sediment metagenome</name>
    <dbReference type="NCBI Taxonomy" id="412755"/>
    <lineage>
        <taxon>unclassified sequences</taxon>
        <taxon>metagenomes</taxon>
        <taxon>ecological metagenomes</taxon>
    </lineage>
</organism>
<comment type="caution">
    <text evidence="1">The sequence shown here is derived from an EMBL/GenBank/DDBJ whole genome shotgun (WGS) entry which is preliminary data.</text>
</comment>
<gene>
    <name evidence="1" type="ORF">S01H1_31363</name>
</gene>
<dbReference type="EMBL" id="BARS01019348">
    <property type="protein sequence ID" value="GAF89874.1"/>
    <property type="molecule type" value="Genomic_DNA"/>
</dbReference>
<name>X0T9I8_9ZZZZ</name>
<proteinExistence type="predicted"/>